<dbReference type="AlphaFoldDB" id="A0AAD9R492"/>
<dbReference type="SMART" id="SM00368">
    <property type="entry name" value="LRR_RI"/>
    <property type="match status" value="4"/>
</dbReference>
<evidence type="ECO:0000313" key="3">
    <source>
        <dbReference type="Proteomes" id="UP001249851"/>
    </source>
</evidence>
<name>A0AAD9R492_ACRCE</name>
<reference evidence="2" key="1">
    <citation type="journal article" date="2023" name="G3 (Bethesda)">
        <title>Whole genome assembly and annotation of the endangered Caribbean coral Acropora cervicornis.</title>
        <authorList>
            <person name="Selwyn J.D."/>
            <person name="Vollmer S.V."/>
        </authorList>
    </citation>
    <scope>NUCLEOTIDE SEQUENCE</scope>
    <source>
        <strain evidence="2">K2</strain>
    </source>
</reference>
<proteinExistence type="predicted"/>
<dbReference type="InterPro" id="IPR032675">
    <property type="entry name" value="LRR_dom_sf"/>
</dbReference>
<dbReference type="PANTHER" id="PTHR46984:SF1">
    <property type="entry name" value="LEUCINE-RICH REPEAT-CONTAINING PROTEIN 71"/>
    <property type="match status" value="1"/>
</dbReference>
<gene>
    <name evidence="2" type="ORF">P5673_001834</name>
</gene>
<evidence type="ECO:0000256" key="1">
    <source>
        <dbReference type="SAM" id="MobiDB-lite"/>
    </source>
</evidence>
<feature type="compositionally biased region" description="Basic and acidic residues" evidence="1">
    <location>
        <begin position="107"/>
        <end position="124"/>
    </location>
</feature>
<feature type="region of interest" description="Disordered" evidence="1">
    <location>
        <begin position="85"/>
        <end position="136"/>
    </location>
</feature>
<dbReference type="Gene3D" id="3.80.10.10">
    <property type="entry name" value="Ribonuclease Inhibitor"/>
    <property type="match status" value="1"/>
</dbReference>
<sequence length="509" mass="57632">MFTTLRSVSRMKRAIKKSDRTYDGRLSVATETEEDYMSTFMWYGGCMYFECNIFVSFVEPYSPTGNFQVDFCELCTRAGFPTMQVIPRPHRPPTPSSIPQDSTPIGRQEKKDADRKDDGSKTDDTATVSGVDTEEPPTTYMIKEKYEYFKPRVEVETEEEGNKSYIKEIFIRGEFRHFYTNKLVQDTGWRIDERIMNILTVTLPPLERLTTIDFWNTGLQDNSLNTLATHVIAHLSNLRTLCLDNNPVTFQRYGVFLSEDSTIQNLSLRNCYVNNMGAKMIGQALTTNKSLITLNLCYNKITCEGAGFLAKGLRMNRTLLSLNLGSNLIGDNGASKLAEVRCFAALLSATRKSWPEDFLSPRKPRKKTHVSKEDKKSREKKDAQKKKETKKQEAEKAKKVASTEAVNKGQSKGKKANTTKGDKKQQQPEQEQQEVLEFPNPLLEIPLKEENGEIVIPGNRALINLNLSRNKVDVTGVEAFLISIQRQSEVTSSVGKPTGLMRFSLSEET</sequence>
<dbReference type="Pfam" id="PF13516">
    <property type="entry name" value="LRR_6"/>
    <property type="match status" value="1"/>
</dbReference>
<feature type="compositionally biased region" description="Basic and acidic residues" evidence="1">
    <location>
        <begin position="370"/>
        <end position="398"/>
    </location>
</feature>
<organism evidence="2 3">
    <name type="scientific">Acropora cervicornis</name>
    <name type="common">Staghorn coral</name>
    <dbReference type="NCBI Taxonomy" id="6130"/>
    <lineage>
        <taxon>Eukaryota</taxon>
        <taxon>Metazoa</taxon>
        <taxon>Cnidaria</taxon>
        <taxon>Anthozoa</taxon>
        <taxon>Hexacorallia</taxon>
        <taxon>Scleractinia</taxon>
        <taxon>Astrocoeniina</taxon>
        <taxon>Acroporidae</taxon>
        <taxon>Acropora</taxon>
    </lineage>
</organism>
<reference evidence="2" key="2">
    <citation type="journal article" date="2023" name="Science">
        <title>Genomic signatures of disease resistance in endangered staghorn corals.</title>
        <authorList>
            <person name="Vollmer S.V."/>
            <person name="Selwyn J.D."/>
            <person name="Despard B.A."/>
            <person name="Roesel C.L."/>
        </authorList>
    </citation>
    <scope>NUCLEOTIDE SEQUENCE</scope>
    <source>
        <strain evidence="2">K2</strain>
    </source>
</reference>
<dbReference type="Proteomes" id="UP001249851">
    <property type="component" value="Unassembled WGS sequence"/>
</dbReference>
<evidence type="ECO:0000313" key="2">
    <source>
        <dbReference type="EMBL" id="KAK2572834.1"/>
    </source>
</evidence>
<comment type="caution">
    <text evidence="2">The sequence shown here is derived from an EMBL/GenBank/DDBJ whole genome shotgun (WGS) entry which is preliminary data.</text>
</comment>
<feature type="region of interest" description="Disordered" evidence="1">
    <location>
        <begin position="356"/>
        <end position="436"/>
    </location>
</feature>
<dbReference type="InterPro" id="IPR001611">
    <property type="entry name" value="Leu-rich_rpt"/>
</dbReference>
<dbReference type="EMBL" id="JARQWQ010000003">
    <property type="protein sequence ID" value="KAK2572834.1"/>
    <property type="molecule type" value="Genomic_DNA"/>
</dbReference>
<protein>
    <submittedName>
        <fullName evidence="2">Leucine-rich repeat-containing protein 71</fullName>
    </submittedName>
</protein>
<dbReference type="SUPFAM" id="SSF52047">
    <property type="entry name" value="RNI-like"/>
    <property type="match status" value="1"/>
</dbReference>
<accession>A0AAD9R492</accession>
<keyword evidence="3" id="KW-1185">Reference proteome</keyword>
<dbReference type="PANTHER" id="PTHR46984">
    <property type="entry name" value="LEUCINE-RICH REPEAT-CONTAINING PROTEIN 71"/>
    <property type="match status" value="1"/>
</dbReference>
<dbReference type="InterPro" id="IPR053040">
    <property type="entry name" value="LRR-containing_protein_71"/>
</dbReference>